<dbReference type="GO" id="GO:0003677">
    <property type="term" value="F:DNA binding"/>
    <property type="evidence" value="ECO:0007669"/>
    <property type="project" value="InterPro"/>
</dbReference>
<protein>
    <recommendedName>
        <fullName evidence="3">Transposase</fullName>
    </recommendedName>
</protein>
<name>A0A538U151_UNCEI</name>
<dbReference type="AlphaFoldDB" id="A0A538U151"/>
<dbReference type="Gene3D" id="1.10.10.10">
    <property type="entry name" value="Winged helix-like DNA-binding domain superfamily/Winged helix DNA-binding domain"/>
    <property type="match status" value="1"/>
</dbReference>
<dbReference type="SUPFAM" id="SSF46689">
    <property type="entry name" value="Homeodomain-like"/>
    <property type="match status" value="1"/>
</dbReference>
<evidence type="ECO:0000313" key="2">
    <source>
        <dbReference type="Proteomes" id="UP000319836"/>
    </source>
</evidence>
<dbReference type="Pfam" id="PF01527">
    <property type="entry name" value="HTH_Tnp_1"/>
    <property type="match status" value="1"/>
</dbReference>
<dbReference type="GO" id="GO:0006313">
    <property type="term" value="P:DNA transposition"/>
    <property type="evidence" value="ECO:0007669"/>
    <property type="project" value="InterPro"/>
</dbReference>
<evidence type="ECO:0000313" key="1">
    <source>
        <dbReference type="EMBL" id="TMQ69614.1"/>
    </source>
</evidence>
<dbReference type="InterPro" id="IPR009057">
    <property type="entry name" value="Homeodomain-like_sf"/>
</dbReference>
<comment type="caution">
    <text evidence="1">The sequence shown here is derived from an EMBL/GenBank/DDBJ whole genome shotgun (WGS) entry which is preliminary data.</text>
</comment>
<gene>
    <name evidence="1" type="ORF">E6K80_11105</name>
</gene>
<dbReference type="InterPro" id="IPR036388">
    <property type="entry name" value="WH-like_DNA-bd_sf"/>
</dbReference>
<dbReference type="InterPro" id="IPR002514">
    <property type="entry name" value="Transposase_8"/>
</dbReference>
<dbReference type="EMBL" id="VBPA01000283">
    <property type="protein sequence ID" value="TMQ69614.1"/>
    <property type="molecule type" value="Genomic_DNA"/>
</dbReference>
<accession>A0A538U151</accession>
<dbReference type="GO" id="GO:0004803">
    <property type="term" value="F:transposase activity"/>
    <property type="evidence" value="ECO:0007669"/>
    <property type="project" value="InterPro"/>
</dbReference>
<dbReference type="Proteomes" id="UP000319836">
    <property type="component" value="Unassembled WGS sequence"/>
</dbReference>
<organism evidence="1 2">
    <name type="scientific">Eiseniibacteriota bacterium</name>
    <dbReference type="NCBI Taxonomy" id="2212470"/>
    <lineage>
        <taxon>Bacteria</taxon>
        <taxon>Candidatus Eiseniibacteriota</taxon>
    </lineage>
</organism>
<sequence length="110" mass="12667">MPKSRRKRTLYSNQKRSSVLETAQKEGLTANEVQKRFGVTPVTYYSWRRKYGVGGRRRSAKVRANGGTLEQQVRSEVQAKVREILPTILRNEVSSYLDTVLRARGRARRA</sequence>
<proteinExistence type="predicted"/>
<evidence type="ECO:0008006" key="3">
    <source>
        <dbReference type="Google" id="ProtNLM"/>
    </source>
</evidence>
<reference evidence="1 2" key="1">
    <citation type="journal article" date="2019" name="Nat. Microbiol.">
        <title>Mediterranean grassland soil C-N compound turnover is dependent on rainfall and depth, and is mediated by genomically divergent microorganisms.</title>
        <authorList>
            <person name="Diamond S."/>
            <person name="Andeer P.F."/>
            <person name="Li Z."/>
            <person name="Crits-Christoph A."/>
            <person name="Burstein D."/>
            <person name="Anantharaman K."/>
            <person name="Lane K.R."/>
            <person name="Thomas B.C."/>
            <person name="Pan C."/>
            <person name="Northen T.R."/>
            <person name="Banfield J.F."/>
        </authorList>
    </citation>
    <scope>NUCLEOTIDE SEQUENCE [LARGE SCALE GENOMIC DNA]</scope>
    <source>
        <strain evidence="1">WS_10</strain>
    </source>
</reference>